<dbReference type="InterPro" id="IPR005635">
    <property type="entry name" value="Inner_centromere_prot_ARK-bd"/>
</dbReference>
<keyword evidence="8" id="KW-0132">Cell division</keyword>
<dbReference type="GO" id="GO:0030496">
    <property type="term" value="C:midbody"/>
    <property type="evidence" value="ECO:0007669"/>
    <property type="project" value="UniProtKB-SubCell"/>
</dbReference>
<keyword evidence="13" id="KW-0539">Nucleus</keyword>
<reference evidence="19 20" key="1">
    <citation type="journal article" date="2010" name="PLoS Biol.">
        <title>Multi-platform next-generation sequencing of the domestic turkey (Meleagris gallopavo): genome assembly and analysis.</title>
        <authorList>
            <person name="Dalloul R.A."/>
            <person name="Long J.A."/>
            <person name="Zimin A.V."/>
            <person name="Aslam L."/>
            <person name="Beal K."/>
            <person name="Blomberg L.A."/>
            <person name="Bouffard P."/>
            <person name="Burt D.W."/>
            <person name="Crasta O."/>
            <person name="Crooijmans R.P."/>
            <person name="Cooper K."/>
            <person name="Coulombe R.A."/>
            <person name="De S."/>
            <person name="Delany M.E."/>
            <person name="Dodgson J.B."/>
            <person name="Dong J.J."/>
            <person name="Evans C."/>
            <person name="Frederickson K.M."/>
            <person name="Flicek P."/>
            <person name="Florea L."/>
            <person name="Folkerts O."/>
            <person name="Groenen M.A."/>
            <person name="Harkins T.T."/>
            <person name="Herrero J."/>
            <person name="Hoffmann S."/>
            <person name="Megens H.J."/>
            <person name="Jiang A."/>
            <person name="de Jong P."/>
            <person name="Kaiser P."/>
            <person name="Kim H."/>
            <person name="Kim K.W."/>
            <person name="Kim S."/>
            <person name="Langenberger D."/>
            <person name="Lee M.K."/>
            <person name="Lee T."/>
            <person name="Mane S."/>
            <person name="Marcais G."/>
            <person name="Marz M."/>
            <person name="McElroy A.P."/>
            <person name="Modise T."/>
            <person name="Nefedov M."/>
            <person name="Notredame C."/>
            <person name="Paton I.R."/>
            <person name="Payne W.S."/>
            <person name="Pertea G."/>
            <person name="Prickett D."/>
            <person name="Puiu D."/>
            <person name="Qioa D."/>
            <person name="Raineri E."/>
            <person name="Ruffier M."/>
            <person name="Salzberg S.L."/>
            <person name="Schatz M.C."/>
            <person name="Scheuring C."/>
            <person name="Schmidt C.J."/>
            <person name="Schroeder S."/>
            <person name="Searle S.M."/>
            <person name="Smith E.J."/>
            <person name="Smith J."/>
            <person name="Sonstegard T.S."/>
            <person name="Stadler P.F."/>
            <person name="Tafer H."/>
            <person name="Tu Z.J."/>
            <person name="Van Tassell C.P."/>
            <person name="Vilella A.J."/>
            <person name="Williams K.P."/>
            <person name="Yorke J.A."/>
            <person name="Zhang L."/>
            <person name="Zhang H.B."/>
            <person name="Zhang X."/>
            <person name="Zhang Y."/>
            <person name="Reed K.M."/>
        </authorList>
    </citation>
    <scope>NUCLEOTIDE SEQUENCE [LARGE SCALE GENOMIC DNA]</scope>
</reference>
<dbReference type="GO" id="GO:0005634">
    <property type="term" value="C:nucleus"/>
    <property type="evidence" value="ECO:0007669"/>
    <property type="project" value="UniProtKB-SubCell"/>
</dbReference>
<dbReference type="PANTHER" id="PTHR13142:SF3">
    <property type="entry name" value="INNER CENTROMERE PROTEIN ARK-BINDING DOMAIN-CONTAINING PROTEIN"/>
    <property type="match status" value="1"/>
</dbReference>
<evidence type="ECO:0000313" key="20">
    <source>
        <dbReference type="Proteomes" id="UP000001645"/>
    </source>
</evidence>
<feature type="region of interest" description="Disordered" evidence="16">
    <location>
        <begin position="413"/>
        <end position="445"/>
    </location>
</feature>
<keyword evidence="6" id="KW-0158">Chromosome</keyword>
<dbReference type="Gene3D" id="6.10.250.2990">
    <property type="match status" value="1"/>
</dbReference>
<keyword evidence="12" id="KW-0206">Cytoskeleton</keyword>
<accession>G1NBZ2</accession>
<feature type="compositionally biased region" description="Polar residues" evidence="16">
    <location>
        <begin position="383"/>
        <end position="393"/>
    </location>
</feature>
<dbReference type="Pfam" id="PF12178">
    <property type="entry name" value="INCENP_N"/>
    <property type="match status" value="1"/>
</dbReference>
<comment type="subcellular location">
    <subcellularLocation>
        <location evidence="4">Chromosome</location>
        <location evidence="4">Centromere</location>
        <location evidence="4">Kinetochore</location>
    </subcellularLocation>
    <subcellularLocation>
        <location evidence="2">Cytoplasm</location>
        <location evidence="2">Cytoskeleton</location>
        <location evidence="2">Spindle</location>
    </subcellularLocation>
    <subcellularLocation>
        <location evidence="3">Midbody</location>
    </subcellularLocation>
    <subcellularLocation>
        <location evidence="1">Nucleus</location>
    </subcellularLocation>
</comment>
<protein>
    <recommendedName>
        <fullName evidence="21">Inner centromere protein ARK-binding domain-containing protein</fullName>
    </recommendedName>
</protein>
<keyword evidence="14" id="KW-0131">Cell cycle</keyword>
<feature type="region of interest" description="Disordered" evidence="16">
    <location>
        <begin position="199"/>
        <end position="229"/>
    </location>
</feature>
<feature type="compositionally biased region" description="Acidic residues" evidence="16">
    <location>
        <begin position="750"/>
        <end position="759"/>
    </location>
</feature>
<dbReference type="GO" id="GO:0051310">
    <property type="term" value="P:metaphase chromosome alignment"/>
    <property type="evidence" value="ECO:0007669"/>
    <property type="project" value="TreeGrafter"/>
</dbReference>
<dbReference type="GeneTree" id="ENSGT00730000111073"/>
<evidence type="ECO:0008006" key="21">
    <source>
        <dbReference type="Google" id="ProtNLM"/>
    </source>
</evidence>
<dbReference type="GO" id="GO:0032133">
    <property type="term" value="C:chromosome passenger complex"/>
    <property type="evidence" value="ECO:0007669"/>
    <property type="project" value="TreeGrafter"/>
</dbReference>
<evidence type="ECO:0000256" key="11">
    <source>
        <dbReference type="ARBA" id="ARBA00022838"/>
    </source>
</evidence>
<reference evidence="19" key="3">
    <citation type="submission" date="2025-09" db="UniProtKB">
        <authorList>
            <consortium name="Ensembl"/>
        </authorList>
    </citation>
    <scope>IDENTIFICATION</scope>
</reference>
<evidence type="ECO:0000313" key="19">
    <source>
        <dbReference type="Ensembl" id="ENSMGAP00000010199.2"/>
    </source>
</evidence>
<feature type="domain" description="Inner centromere protein ARK-binding" evidence="17">
    <location>
        <begin position="748"/>
        <end position="804"/>
    </location>
</feature>
<keyword evidence="15" id="KW-0137">Centromere</keyword>
<feature type="region of interest" description="Disordered" evidence="16">
    <location>
        <begin position="368"/>
        <end position="393"/>
    </location>
</feature>
<dbReference type="Pfam" id="PF03941">
    <property type="entry name" value="INCENP_ARK-bind"/>
    <property type="match status" value="1"/>
</dbReference>
<dbReference type="Gene3D" id="1.20.5.3600">
    <property type="match status" value="1"/>
</dbReference>
<evidence type="ECO:0000256" key="6">
    <source>
        <dbReference type="ARBA" id="ARBA00022454"/>
    </source>
</evidence>
<keyword evidence="9" id="KW-0493">Microtubule</keyword>
<keyword evidence="11" id="KW-0995">Kinetochore</keyword>
<evidence type="ECO:0000256" key="12">
    <source>
        <dbReference type="ARBA" id="ARBA00023212"/>
    </source>
</evidence>
<evidence type="ECO:0000256" key="8">
    <source>
        <dbReference type="ARBA" id="ARBA00022618"/>
    </source>
</evidence>
<evidence type="ECO:0000256" key="9">
    <source>
        <dbReference type="ARBA" id="ARBA00022701"/>
    </source>
</evidence>
<evidence type="ECO:0000256" key="14">
    <source>
        <dbReference type="ARBA" id="ARBA00023306"/>
    </source>
</evidence>
<dbReference type="InterPro" id="IPR022006">
    <property type="entry name" value="INCENP_N"/>
</dbReference>
<dbReference type="GO" id="GO:0000281">
    <property type="term" value="P:mitotic cytokinesis"/>
    <property type="evidence" value="ECO:0007669"/>
    <property type="project" value="TreeGrafter"/>
</dbReference>
<evidence type="ECO:0000259" key="18">
    <source>
        <dbReference type="Pfam" id="PF12178"/>
    </source>
</evidence>
<evidence type="ECO:0000256" key="16">
    <source>
        <dbReference type="SAM" id="MobiDB-lite"/>
    </source>
</evidence>
<feature type="region of interest" description="Disordered" evidence="16">
    <location>
        <begin position="51"/>
        <end position="119"/>
    </location>
</feature>
<dbReference type="PANTHER" id="PTHR13142">
    <property type="entry name" value="INNER CENTROMERE PROTEIN"/>
    <property type="match status" value="1"/>
</dbReference>
<evidence type="ECO:0000256" key="1">
    <source>
        <dbReference type="ARBA" id="ARBA00004123"/>
    </source>
</evidence>
<feature type="region of interest" description="Disordered" evidence="16">
    <location>
        <begin position="505"/>
        <end position="540"/>
    </location>
</feature>
<keyword evidence="7" id="KW-0963">Cytoplasm</keyword>
<evidence type="ECO:0000256" key="10">
    <source>
        <dbReference type="ARBA" id="ARBA00022776"/>
    </source>
</evidence>
<comment type="similarity">
    <text evidence="5">Belongs to the INCENP family.</text>
</comment>
<dbReference type="GO" id="GO:0051257">
    <property type="term" value="P:meiotic spindle midzone assembly"/>
    <property type="evidence" value="ECO:0007669"/>
    <property type="project" value="TreeGrafter"/>
</dbReference>
<feature type="region of interest" description="Disordered" evidence="16">
    <location>
        <begin position="248"/>
        <end position="269"/>
    </location>
</feature>
<feature type="compositionally biased region" description="Basic residues" evidence="16">
    <location>
        <begin position="61"/>
        <end position="70"/>
    </location>
</feature>
<feature type="region of interest" description="Disordered" evidence="16">
    <location>
        <begin position="727"/>
        <end position="768"/>
    </location>
</feature>
<reference evidence="19" key="2">
    <citation type="submission" date="2025-08" db="UniProtKB">
        <authorList>
            <consortium name="Ensembl"/>
        </authorList>
    </citation>
    <scope>IDENTIFICATION</scope>
</reference>
<feature type="compositionally biased region" description="Low complexity" evidence="16">
    <location>
        <begin position="431"/>
        <end position="444"/>
    </location>
</feature>
<dbReference type="HOGENOM" id="CLU_015997_0_0_1"/>
<dbReference type="Bgee" id="ENSMGAG00000009844">
    <property type="expression patterns" value="Expressed in hindlimb stylopod and 10 other cell types or tissues"/>
</dbReference>
<keyword evidence="20" id="KW-1185">Reference proteome</keyword>
<dbReference type="GO" id="GO:1990385">
    <property type="term" value="C:meiotic spindle midzone"/>
    <property type="evidence" value="ECO:0007669"/>
    <property type="project" value="TreeGrafter"/>
</dbReference>
<dbReference type="Proteomes" id="UP000001645">
    <property type="component" value="Chromosome 5"/>
</dbReference>
<dbReference type="GO" id="GO:0000776">
    <property type="term" value="C:kinetochore"/>
    <property type="evidence" value="ECO:0007669"/>
    <property type="project" value="UniProtKB-KW"/>
</dbReference>
<evidence type="ECO:0000256" key="5">
    <source>
        <dbReference type="ARBA" id="ARBA00010042"/>
    </source>
</evidence>
<proteinExistence type="inferred from homology"/>
<organism evidence="19 20">
    <name type="scientific">Meleagris gallopavo</name>
    <name type="common">Wild turkey</name>
    <dbReference type="NCBI Taxonomy" id="9103"/>
    <lineage>
        <taxon>Eukaryota</taxon>
        <taxon>Metazoa</taxon>
        <taxon>Chordata</taxon>
        <taxon>Craniata</taxon>
        <taxon>Vertebrata</taxon>
        <taxon>Euteleostomi</taxon>
        <taxon>Archelosauria</taxon>
        <taxon>Archosauria</taxon>
        <taxon>Dinosauria</taxon>
        <taxon>Saurischia</taxon>
        <taxon>Theropoda</taxon>
        <taxon>Coelurosauria</taxon>
        <taxon>Aves</taxon>
        <taxon>Neognathae</taxon>
        <taxon>Galloanserae</taxon>
        <taxon>Galliformes</taxon>
        <taxon>Phasianidae</taxon>
        <taxon>Meleagridinae</taxon>
        <taxon>Meleagris</taxon>
    </lineage>
</organism>
<evidence type="ECO:0000256" key="2">
    <source>
        <dbReference type="ARBA" id="ARBA00004186"/>
    </source>
</evidence>
<evidence type="ECO:0000256" key="13">
    <source>
        <dbReference type="ARBA" id="ARBA00023242"/>
    </source>
</evidence>
<dbReference type="AlphaFoldDB" id="G1NBZ2"/>
<dbReference type="Ensembl" id="ENSMGAT00000011045.2">
    <property type="protein sequence ID" value="ENSMGAP00000010199.2"/>
    <property type="gene ID" value="ENSMGAG00000009844.3"/>
</dbReference>
<sequence length="838" mass="94636">MAAADGPTQLLEVCGQRLSRFLHDAEHKHLAWLREVEEQGLKMLDSINFRAEPGLMPKTPSQRRRPRKRQSSVLKDENEPTRRRLSRRRSSVKLASSRPSSQRRCSKEHPQNPSCQVRSQANTEMELLALPEKLPAEAQSPVVEVDCNDCPQAELPPQQDSGDAACEALPAEQVSKEGAINELHEVPAVSAVPHDQIAVEEEETIERKASTSTPKATRNGDPAMPQGDLSSQSLEKVLFQESNNKMTMVTSKTRRSGRRSCVGGTHKSHRSSLAEKYSLASKRESMIRRSISRAIAKKAAAQESSSASSRVSCQSSLEVFVEEDVTNNLREAVNATNSHQSSMLARQRNSAYPLNWQKYLAPENLLASSKSEKAASPPAQHLSPEQQMENNEGNATEAHRLRILHEAMGAVWNRQHPGGGAHSPLDDKHVNSANQSPPSASPASKVVRPLKNFLQAVQRNQLLTTSGSTGHGGVIKNFIRCNTPTRPNLKSELISLQEKERQRLESLRKKQEAEEQRKKKVEEEKRRRQAEMKQKREERLRKALQARERKFLQSDEKVRLSQVREEKGSEERSKKKLSKKPWESDVRKQKILKLEEDELEQQELLQKRREVEVEEKGKVLELKKLVEQQQVEQVIPKVWGAKARAYKKGKEKAPYSQMESMVFTDKNTTVRHYSKREAESNLEWLQLFPLLEPQQQLAEEKKIEQPESFTAASSTWLSKTVKKSISTSCLEPPKGTKESRSPNNYGMDLNSDDSTDDENEPRKPVPAWADGSQLNQAILHQYYHPVNVDQLFGLIASPKLEDIFGKSKPRYFKRTSSAVWHSPPGPKSTCGIACNFKN</sequence>
<evidence type="ECO:0000256" key="7">
    <source>
        <dbReference type="ARBA" id="ARBA00022490"/>
    </source>
</evidence>
<name>G1NBZ2_MELGA</name>
<evidence type="ECO:0000256" key="3">
    <source>
        <dbReference type="ARBA" id="ARBA00004214"/>
    </source>
</evidence>
<dbReference type="InParanoid" id="G1NBZ2"/>
<evidence type="ECO:0000256" key="4">
    <source>
        <dbReference type="ARBA" id="ARBA00004629"/>
    </source>
</evidence>
<keyword evidence="10" id="KW-0498">Mitosis</keyword>
<feature type="domain" description="Chromosome passenger complex (CPC) protein INCENP N-terminal" evidence="18">
    <location>
        <begin position="5"/>
        <end position="40"/>
    </location>
</feature>
<dbReference type="GO" id="GO:0005874">
    <property type="term" value="C:microtubule"/>
    <property type="evidence" value="ECO:0007669"/>
    <property type="project" value="UniProtKB-KW"/>
</dbReference>
<evidence type="ECO:0000259" key="17">
    <source>
        <dbReference type="Pfam" id="PF03941"/>
    </source>
</evidence>
<evidence type="ECO:0000256" key="15">
    <source>
        <dbReference type="ARBA" id="ARBA00023328"/>
    </source>
</evidence>